<dbReference type="Proteomes" id="UP000002430">
    <property type="component" value="Chromosome"/>
</dbReference>
<protein>
    <submittedName>
        <fullName evidence="1">Uncharacterized protein</fullName>
    </submittedName>
</protein>
<dbReference type="EMBL" id="AM180252">
    <property type="protein sequence ID" value="CAJ54545.1"/>
    <property type="molecule type" value="Genomic_DNA"/>
</dbReference>
<organism evidence="1 2">
    <name type="scientific">Lawsonia intracellularis (strain PHE/MN1-00)</name>
    <dbReference type="NCBI Taxonomy" id="363253"/>
    <lineage>
        <taxon>Bacteria</taxon>
        <taxon>Pseudomonadati</taxon>
        <taxon>Thermodesulfobacteriota</taxon>
        <taxon>Desulfovibrionia</taxon>
        <taxon>Desulfovibrionales</taxon>
        <taxon>Desulfovibrionaceae</taxon>
        <taxon>Lawsonia</taxon>
    </lineage>
</organism>
<sequence>MGKILQIRVSAWTYREEDVAITWPNLTELTWPTPPYHGEKRGVLELVDSLENQLSFGDWPTTIKNTLHQGIQNLVQTKKKLELALADWKPKEANDLSNILEDQLTELNQKVLLP</sequence>
<dbReference type="HOGENOM" id="CLU_169525_0_0_7"/>
<dbReference type="RefSeq" id="WP_011526575.1">
    <property type="nucleotide sequence ID" value="NC_008011.1"/>
</dbReference>
<dbReference type="KEGG" id="lip:LI0491"/>
<dbReference type="AlphaFoldDB" id="Q1MR31"/>
<reference evidence="1 2" key="1">
    <citation type="submission" date="2005-11" db="EMBL/GenBank/DDBJ databases">
        <title>The complete genome sequence of Lawsonia intracellularis: the causative agent of proliferative enteropathy.</title>
        <authorList>
            <person name="Kaur K."/>
            <person name="Zhang Q."/>
            <person name="Beckler D."/>
            <person name="Munir S."/>
            <person name="Li L."/>
            <person name="Kinsley K."/>
            <person name="Herron L."/>
            <person name="Peterson A."/>
            <person name="May B."/>
            <person name="Singh S."/>
            <person name="Gebhart C."/>
            <person name="Kapur V."/>
        </authorList>
    </citation>
    <scope>NUCLEOTIDE SEQUENCE [LARGE SCALE GENOMIC DNA]</scope>
    <source>
        <strain evidence="1 2">PHE/MN1-00</strain>
    </source>
</reference>
<accession>Q1MR31</accession>
<evidence type="ECO:0000313" key="1">
    <source>
        <dbReference type="EMBL" id="CAJ54545.1"/>
    </source>
</evidence>
<dbReference type="STRING" id="363253.LI0491"/>
<dbReference type="eggNOG" id="ENOG502ZGVQ">
    <property type="taxonomic scope" value="Bacteria"/>
</dbReference>
<evidence type="ECO:0000313" key="2">
    <source>
        <dbReference type="Proteomes" id="UP000002430"/>
    </source>
</evidence>
<gene>
    <name evidence="1" type="ordered locus">LI0491</name>
</gene>
<keyword evidence="2" id="KW-1185">Reference proteome</keyword>
<proteinExistence type="predicted"/>
<dbReference type="OrthoDB" id="5471998at2"/>
<name>Q1MR31_LAWIP</name>